<evidence type="ECO:0000313" key="3">
    <source>
        <dbReference type="EMBL" id="PPK55946.1"/>
    </source>
</evidence>
<evidence type="ECO:0000259" key="1">
    <source>
        <dbReference type="Pfam" id="PF12806"/>
    </source>
</evidence>
<dbReference type="OrthoDB" id="9807883at2"/>
<evidence type="ECO:0000313" key="2">
    <source>
        <dbReference type="EMBL" id="PPK53069.1"/>
    </source>
</evidence>
<sequence>MTATALDRRDLEFQIREVLADSLLVHNRQTGDALEVIYAAADRMASQPLARAFSLVTRLYSDYVDALAWAREHYQPVSPQPDDEEQSLEPMIADPGVRRSLLSRKAMCEGGLALCLYGADLLTQKNEHPEADQQSEAESLFALLAPIMAGWPAQLFPGDEEAGQRARSSARDLLGRAIWRDQSRGLQRLMHCVQVDLQAAEAEPCQQWVLSLSETLQQAVKVTSSLGKSLVNGDQDQVLANAHNYLRLFGYIVIAWMWLRQANVAARALPGATSEADRDFYLGKLQAARYFFHWELPTVAQDLVLLRNQDDTCLAMQPEWF</sequence>
<dbReference type="AlphaFoldDB" id="A0A2S6G9I6"/>
<proteinExistence type="predicted"/>
<feature type="domain" description="Acetyl-CoA dehydrogenase-like C-terminal" evidence="1">
    <location>
        <begin position="202"/>
        <end position="317"/>
    </location>
</feature>
<dbReference type="Proteomes" id="UP000239446">
    <property type="component" value="Unassembled WGS sequence"/>
</dbReference>
<reference evidence="2 5" key="1">
    <citation type="submission" date="2018-02" db="EMBL/GenBank/DDBJ databases">
        <title>Deep subsurface shale carbon reservoir microbial communities from Ohio and West Virginia, USA.</title>
        <authorList>
            <person name="Wrighton K."/>
        </authorList>
    </citation>
    <scope>NUCLEOTIDE SEQUENCE [LARGE SCALE GENOMIC DNA]</scope>
    <source>
        <strain evidence="2 5">UTICA-S1B6</strain>
    </source>
</reference>
<name>A0A2S6G9I6_9GAMM</name>
<dbReference type="PANTHER" id="PTHR42803">
    <property type="entry name" value="ACYL-COA DEHYDROGENASE"/>
    <property type="match status" value="1"/>
</dbReference>
<evidence type="ECO:0000313" key="5">
    <source>
        <dbReference type="Proteomes" id="UP000239648"/>
    </source>
</evidence>
<dbReference type="InterPro" id="IPR025878">
    <property type="entry name" value="Acyl-CoA_dh-like_C_dom"/>
</dbReference>
<dbReference type="EMBL" id="PTIU01000003">
    <property type="protein sequence ID" value="PPK55946.1"/>
    <property type="molecule type" value="Genomic_DNA"/>
</dbReference>
<gene>
    <name evidence="3" type="ORF">B0H24_1003143</name>
    <name evidence="2" type="ORF">BY455_103143</name>
</gene>
<protein>
    <submittedName>
        <fullName evidence="3">Acetyl-CoA dehydrogenase-like protein</fullName>
    </submittedName>
</protein>
<evidence type="ECO:0000313" key="4">
    <source>
        <dbReference type="Proteomes" id="UP000239446"/>
    </source>
</evidence>
<dbReference type="InterPro" id="IPR052166">
    <property type="entry name" value="Diverse_Acyl-CoA_DH"/>
</dbReference>
<accession>A0A2S6G9I6</accession>
<dbReference type="Proteomes" id="UP000239648">
    <property type="component" value="Unassembled WGS sequence"/>
</dbReference>
<dbReference type="EMBL" id="PTIT01000003">
    <property type="protein sequence ID" value="PPK53069.1"/>
    <property type="molecule type" value="Genomic_DNA"/>
</dbReference>
<dbReference type="PANTHER" id="PTHR42803:SF3">
    <property type="entry name" value="ACYL-COA DEHYDROGENASE-RELATED"/>
    <property type="match status" value="1"/>
</dbReference>
<dbReference type="Pfam" id="PF12806">
    <property type="entry name" value="Acyl-CoA_dh_C"/>
    <property type="match status" value="1"/>
</dbReference>
<dbReference type="RefSeq" id="WP_104415140.1">
    <property type="nucleotide sequence ID" value="NZ_PTIT01000003.1"/>
</dbReference>
<reference evidence="3 4" key="2">
    <citation type="submission" date="2018-02" db="EMBL/GenBank/DDBJ databases">
        <title>Subsurface microbial communities from deep shales in Ohio and West Virginia, USA.</title>
        <authorList>
            <person name="Wrighton K."/>
        </authorList>
    </citation>
    <scope>NUCLEOTIDE SEQUENCE [LARGE SCALE GENOMIC DNA]</scope>
    <source>
        <strain evidence="3 4">UTICA-S1B9</strain>
    </source>
</reference>
<comment type="caution">
    <text evidence="3">The sequence shown here is derived from an EMBL/GenBank/DDBJ whole genome shotgun (WGS) entry which is preliminary data.</text>
</comment>
<organism evidence="3 4">
    <name type="scientific">Marinobacter persicus</name>
    <dbReference type="NCBI Taxonomy" id="930118"/>
    <lineage>
        <taxon>Bacteria</taxon>
        <taxon>Pseudomonadati</taxon>
        <taxon>Pseudomonadota</taxon>
        <taxon>Gammaproteobacteria</taxon>
        <taxon>Pseudomonadales</taxon>
        <taxon>Marinobacteraceae</taxon>
        <taxon>Marinobacter</taxon>
    </lineage>
</organism>
<keyword evidence="5" id="KW-1185">Reference proteome</keyword>